<keyword evidence="3" id="KW-1185">Reference proteome</keyword>
<gene>
    <name evidence="2" type="ordered locus">CPF_1232</name>
</gene>
<dbReference type="KEGG" id="cpf:CPF_1232"/>
<dbReference type="GeneID" id="93002493"/>
<accession>A0A0H2YTQ6</accession>
<comment type="similarity">
    <text evidence="1">Belongs to the cycloisomerase 2 family.</text>
</comment>
<sequence>MNKSIAYIGTYTNGASEGIYRLCLDTDKGNIEDLSLVARFGNPTYLCIHNNKLYTVGNPFSLDTLGGVASYNIEEDYSLKLTGASLLQGKKPCHINIIADKSLIVSSNYHEKSINTYSLNENFDIDTSLSAFSHKDDSKMHFASITPDNKFICAVNLGMDRIELFKINSNNTLSYIENLSFYCAKGCGPRHIEFSKNGKFAYVICENSSEIIILKYLGEEGFKLVQYIHVLPNGFGGQNFGSAIKISPCNKFLYVSNRGFNGISAFRINEETGSLSLINHYSSHGDFPRDFEISPCNKFLIIANEKSDNLTIYLKNPDGTLKLLKNDIFIPSPTCIKFK</sequence>
<dbReference type="Proteomes" id="UP000001823">
    <property type="component" value="Chromosome"/>
</dbReference>
<dbReference type="InterPro" id="IPR011048">
    <property type="entry name" value="Haem_d1_sf"/>
</dbReference>
<dbReference type="InterPro" id="IPR019405">
    <property type="entry name" value="Lactonase_7-beta_prop"/>
</dbReference>
<dbReference type="AlphaFoldDB" id="A0A0H2YTQ6"/>
<dbReference type="InterPro" id="IPR015943">
    <property type="entry name" value="WD40/YVTN_repeat-like_dom_sf"/>
</dbReference>
<name>A0A0H2YTQ6_CLOP1</name>
<dbReference type="eggNOG" id="COG2706">
    <property type="taxonomic scope" value="Bacteria"/>
</dbReference>
<dbReference type="PANTHER" id="PTHR30344">
    <property type="entry name" value="6-PHOSPHOGLUCONOLACTONASE-RELATED"/>
    <property type="match status" value="1"/>
</dbReference>
<reference evidence="2 3" key="1">
    <citation type="journal article" date="2006" name="Genome Res.">
        <title>Skewed genomic variability in strains of the toxigenic bacterial pathogen, Clostridium perfringens.</title>
        <authorList>
            <person name="Myers G.S."/>
            <person name="Rasko D.A."/>
            <person name="Cheung J.K."/>
            <person name="Ravel J."/>
            <person name="Seshadri R."/>
            <person name="Deboy R.T."/>
            <person name="Ren Q."/>
            <person name="Varga J."/>
            <person name="Awad M.M."/>
            <person name="Brinkac L.M."/>
            <person name="Daugherty S.C."/>
            <person name="Haft D.H."/>
            <person name="Dodson R.J."/>
            <person name="Madupu R."/>
            <person name="Nelson W.C."/>
            <person name="Rosovitz M.J."/>
            <person name="Sullivan S.A."/>
            <person name="Khouri H."/>
            <person name="Dimitrov G.I."/>
            <person name="Watkins K.L."/>
            <person name="Mulligan S."/>
            <person name="Benton J."/>
            <person name="Radune D."/>
            <person name="Fisher D.J."/>
            <person name="Atkins H.S."/>
            <person name="Hiscox T."/>
            <person name="Jost B.H."/>
            <person name="Billington S.J."/>
            <person name="Songer J.G."/>
            <person name="McClane B.A."/>
            <person name="Titball R.W."/>
            <person name="Rood J.I."/>
            <person name="Melville S.B."/>
            <person name="Paulsen I.T."/>
        </authorList>
    </citation>
    <scope>NUCLEOTIDE SEQUENCE [LARGE SCALE GENOMIC DNA]</scope>
    <source>
        <strain evidence="3">ATCC 13124 / DSM 756 / JCM 1290 / NCIMB 6125 / NCTC 8237 / S 107 / Type A</strain>
    </source>
</reference>
<dbReference type="RefSeq" id="WP_011590617.1">
    <property type="nucleotide sequence ID" value="NC_008261.1"/>
</dbReference>
<evidence type="ECO:0000256" key="1">
    <source>
        <dbReference type="ARBA" id="ARBA00005564"/>
    </source>
</evidence>
<dbReference type="PANTHER" id="PTHR30344:SF1">
    <property type="entry name" value="6-PHOSPHOGLUCONOLACTONASE"/>
    <property type="match status" value="1"/>
</dbReference>
<organism evidence="2 3">
    <name type="scientific">Clostridium perfringens (strain ATCC 13124 / DSM 756 / JCM 1290 / NCIMB 6125 / NCTC 8237 / Type A)</name>
    <dbReference type="NCBI Taxonomy" id="195103"/>
    <lineage>
        <taxon>Bacteria</taxon>
        <taxon>Bacillati</taxon>
        <taxon>Bacillota</taxon>
        <taxon>Clostridia</taxon>
        <taxon>Eubacteriales</taxon>
        <taxon>Clostridiaceae</taxon>
        <taxon>Clostridium</taxon>
    </lineage>
</organism>
<dbReference type="SUPFAM" id="SSF51004">
    <property type="entry name" value="C-terminal (heme d1) domain of cytochrome cd1-nitrite reductase"/>
    <property type="match status" value="1"/>
</dbReference>
<evidence type="ECO:0000313" key="2">
    <source>
        <dbReference type="EMBL" id="ABG84142.1"/>
    </source>
</evidence>
<dbReference type="GO" id="GO:0017057">
    <property type="term" value="F:6-phosphogluconolactonase activity"/>
    <property type="evidence" value="ECO:0007669"/>
    <property type="project" value="TreeGrafter"/>
</dbReference>
<dbReference type="PaxDb" id="195103-CPF_1232"/>
<dbReference type="Pfam" id="PF10282">
    <property type="entry name" value="Lactonase"/>
    <property type="match status" value="1"/>
</dbReference>
<evidence type="ECO:0008006" key="4">
    <source>
        <dbReference type="Google" id="ProtNLM"/>
    </source>
</evidence>
<dbReference type="STRING" id="195103.CPF_1232"/>
<proteinExistence type="inferred from homology"/>
<dbReference type="GO" id="GO:0005829">
    <property type="term" value="C:cytosol"/>
    <property type="evidence" value="ECO:0007669"/>
    <property type="project" value="TreeGrafter"/>
</dbReference>
<dbReference type="Gene3D" id="2.130.10.10">
    <property type="entry name" value="YVTN repeat-like/Quinoprotein amine dehydrogenase"/>
    <property type="match status" value="1"/>
</dbReference>
<evidence type="ECO:0000313" key="3">
    <source>
        <dbReference type="Proteomes" id="UP000001823"/>
    </source>
</evidence>
<dbReference type="EMBL" id="CP000246">
    <property type="protein sequence ID" value="ABG84142.1"/>
    <property type="molecule type" value="Genomic_DNA"/>
</dbReference>
<dbReference type="HOGENOM" id="CLU_038716_3_0_9"/>
<protein>
    <recommendedName>
        <fullName evidence="4">Lactonase family protein</fullName>
    </recommendedName>
</protein>
<dbReference type="InterPro" id="IPR050282">
    <property type="entry name" value="Cycloisomerase_2"/>
</dbReference>